<organism evidence="1 2">
    <name type="scientific">Pistacia atlantica</name>
    <dbReference type="NCBI Taxonomy" id="434234"/>
    <lineage>
        <taxon>Eukaryota</taxon>
        <taxon>Viridiplantae</taxon>
        <taxon>Streptophyta</taxon>
        <taxon>Embryophyta</taxon>
        <taxon>Tracheophyta</taxon>
        <taxon>Spermatophyta</taxon>
        <taxon>Magnoliopsida</taxon>
        <taxon>eudicotyledons</taxon>
        <taxon>Gunneridae</taxon>
        <taxon>Pentapetalae</taxon>
        <taxon>rosids</taxon>
        <taxon>malvids</taxon>
        <taxon>Sapindales</taxon>
        <taxon>Anacardiaceae</taxon>
        <taxon>Pistacia</taxon>
    </lineage>
</organism>
<dbReference type="EMBL" id="CM047905">
    <property type="protein sequence ID" value="KAJ0088036.1"/>
    <property type="molecule type" value="Genomic_DNA"/>
</dbReference>
<proteinExistence type="predicted"/>
<evidence type="ECO:0000313" key="2">
    <source>
        <dbReference type="Proteomes" id="UP001164250"/>
    </source>
</evidence>
<gene>
    <name evidence="1" type="ORF">Patl1_31551</name>
</gene>
<evidence type="ECO:0000313" key="1">
    <source>
        <dbReference type="EMBL" id="KAJ0088036.1"/>
    </source>
</evidence>
<name>A0ACC1AMY9_9ROSI</name>
<keyword evidence="2" id="KW-1185">Reference proteome</keyword>
<dbReference type="Proteomes" id="UP001164250">
    <property type="component" value="Chromosome 9"/>
</dbReference>
<comment type="caution">
    <text evidence="1">The sequence shown here is derived from an EMBL/GenBank/DDBJ whole genome shotgun (WGS) entry which is preliminary data.</text>
</comment>
<sequence>MAFTLPSENKDKSSSKSGMDEITVVLRRFGDEQSALLDQFERLSFEVQLNKAILRRSFSEPSVGGAKLPAPLPPSDVAPKAQTQVGVKGRRRGVSGFGKVLKKMLKSFVFKKGCSNKNGGRKEVPDPKNPKYLKAFSRSLRL</sequence>
<accession>A0ACC1AMY9</accession>
<reference evidence="2" key="1">
    <citation type="journal article" date="2023" name="G3 (Bethesda)">
        <title>Genome assembly and association tests identify interacting loci associated with vigor, precocity, and sex in interspecific pistachio rootstocks.</title>
        <authorList>
            <person name="Palmer W."/>
            <person name="Jacygrad E."/>
            <person name="Sagayaradj S."/>
            <person name="Cavanaugh K."/>
            <person name="Han R."/>
            <person name="Bertier L."/>
            <person name="Beede B."/>
            <person name="Kafkas S."/>
            <person name="Golino D."/>
            <person name="Preece J."/>
            <person name="Michelmore R."/>
        </authorList>
    </citation>
    <scope>NUCLEOTIDE SEQUENCE [LARGE SCALE GENOMIC DNA]</scope>
</reference>
<protein>
    <submittedName>
        <fullName evidence="1">Uncharacterized protein</fullName>
    </submittedName>
</protein>